<accession>A0ABV9RZU4</accession>
<evidence type="ECO:0000256" key="1">
    <source>
        <dbReference type="ARBA" id="ARBA00022801"/>
    </source>
</evidence>
<dbReference type="InterPro" id="IPR002508">
    <property type="entry name" value="MurNAc-LAA_cat"/>
</dbReference>
<keyword evidence="1 3" id="KW-0378">Hydrolase</keyword>
<keyword evidence="4" id="KW-1185">Reference proteome</keyword>
<gene>
    <name evidence="3" type="ORF">ACFPCV_15470</name>
</gene>
<dbReference type="Gene3D" id="1.10.101.10">
    <property type="entry name" value="PGBD-like superfamily/PGBD"/>
    <property type="match status" value="2"/>
</dbReference>
<feature type="domain" description="MurNAc-LAA" evidence="2">
    <location>
        <begin position="238"/>
        <end position="352"/>
    </location>
</feature>
<dbReference type="SUPFAM" id="SSF53187">
    <property type="entry name" value="Zn-dependent exopeptidases"/>
    <property type="match status" value="1"/>
</dbReference>
<dbReference type="RefSeq" id="WP_378056820.1">
    <property type="nucleotide sequence ID" value="NZ_JBHSIS010000006.1"/>
</dbReference>
<reference evidence="4" key="1">
    <citation type="journal article" date="2019" name="Int. J. Syst. Evol. Microbiol.">
        <title>The Global Catalogue of Microorganisms (GCM) 10K type strain sequencing project: providing services to taxonomists for standard genome sequencing and annotation.</title>
        <authorList>
            <consortium name="The Broad Institute Genomics Platform"/>
            <consortium name="The Broad Institute Genome Sequencing Center for Infectious Disease"/>
            <person name="Wu L."/>
            <person name="Ma J."/>
        </authorList>
    </citation>
    <scope>NUCLEOTIDE SEQUENCE [LARGE SCALE GENOMIC DNA]</scope>
    <source>
        <strain evidence="4">ZS-22-S1</strain>
    </source>
</reference>
<dbReference type="Gene3D" id="3.40.630.40">
    <property type="entry name" value="Zn-dependent exopeptidases"/>
    <property type="match status" value="1"/>
</dbReference>
<dbReference type="Pfam" id="PF01471">
    <property type="entry name" value="PG_binding_1"/>
    <property type="match status" value="2"/>
</dbReference>
<name>A0ABV9RZU4_9PSEU</name>
<dbReference type="SUPFAM" id="SSF47090">
    <property type="entry name" value="PGBD-like"/>
    <property type="match status" value="2"/>
</dbReference>
<proteinExistence type="predicted"/>
<dbReference type="InterPro" id="IPR036365">
    <property type="entry name" value="PGBD-like_sf"/>
</dbReference>
<dbReference type="Proteomes" id="UP001595859">
    <property type="component" value="Unassembled WGS sequence"/>
</dbReference>
<evidence type="ECO:0000313" key="3">
    <source>
        <dbReference type="EMBL" id="MFC4854903.1"/>
    </source>
</evidence>
<dbReference type="InterPro" id="IPR002477">
    <property type="entry name" value="Peptidoglycan-bd-like"/>
</dbReference>
<dbReference type="InterPro" id="IPR036366">
    <property type="entry name" value="PGBDSf"/>
</dbReference>
<dbReference type="Pfam" id="PF01520">
    <property type="entry name" value="Amidase_3"/>
    <property type="match status" value="1"/>
</dbReference>
<organism evidence="3 4">
    <name type="scientific">Actinophytocola glycyrrhizae</name>
    <dbReference type="NCBI Taxonomy" id="2044873"/>
    <lineage>
        <taxon>Bacteria</taxon>
        <taxon>Bacillati</taxon>
        <taxon>Actinomycetota</taxon>
        <taxon>Actinomycetes</taxon>
        <taxon>Pseudonocardiales</taxon>
        <taxon>Pseudonocardiaceae</taxon>
    </lineage>
</organism>
<evidence type="ECO:0000259" key="2">
    <source>
        <dbReference type="SMART" id="SM00646"/>
    </source>
</evidence>
<dbReference type="EMBL" id="JBHSIS010000006">
    <property type="protein sequence ID" value="MFC4854903.1"/>
    <property type="molecule type" value="Genomic_DNA"/>
</dbReference>
<dbReference type="GO" id="GO:0008745">
    <property type="term" value="F:N-acetylmuramoyl-L-alanine amidase activity"/>
    <property type="evidence" value="ECO:0007669"/>
    <property type="project" value="UniProtKB-EC"/>
</dbReference>
<comment type="caution">
    <text evidence="3">The sequence shown here is derived from an EMBL/GenBank/DDBJ whole genome shotgun (WGS) entry which is preliminary data.</text>
</comment>
<evidence type="ECO:0000313" key="4">
    <source>
        <dbReference type="Proteomes" id="UP001595859"/>
    </source>
</evidence>
<dbReference type="SMART" id="SM00646">
    <property type="entry name" value="Ami_3"/>
    <property type="match status" value="1"/>
</dbReference>
<sequence length="381" mass="40987">MRVLRRGDAGPAVAEVRATLSGLGLLTADPSASPDVAVFDAAVEHAVSTFQQQRGLIADGHVGPATYRALKDATYRLGARPLAYLVSSPVSGDDVMTLQERLLELGYDAGRANGVFGVQTEAALRNFQRDYGLTVDGICGAETVRALRQLSPRARGGSPVLLREQERVRKAGPRLRGKRIVIDPGHGAGDTGVSVSGVNEAELVWDLARRLEGKMAATGMQALLSRGTDQCPTEGDRAQFANEVGGDLFLSLHADANRSPLAQGVASFHFGTTGSTSTIGETLAGFIQRELVVRTGLRDCRAHRKTWDTLRLTRCPAVRVEIGYLTNADDRRRLTDSSFRDVVAEGILVAVKRLYLLGQNDQPTGTFTFADVLRHELAKAE</sequence>
<dbReference type="PANTHER" id="PTHR30404:SF0">
    <property type="entry name" value="N-ACETYLMURAMOYL-L-ALANINE AMIDASE AMIC"/>
    <property type="match status" value="1"/>
</dbReference>
<dbReference type="InterPro" id="IPR050695">
    <property type="entry name" value="N-acetylmuramoyl_amidase_3"/>
</dbReference>
<protein>
    <submittedName>
        <fullName evidence="3">N-acetylmuramoyl-L-alanine amidase</fullName>
        <ecNumber evidence="3">3.5.1.28</ecNumber>
    </submittedName>
</protein>
<dbReference type="EC" id="3.5.1.28" evidence="3"/>
<dbReference type="CDD" id="cd02696">
    <property type="entry name" value="MurNAc-LAA"/>
    <property type="match status" value="1"/>
</dbReference>
<dbReference type="PANTHER" id="PTHR30404">
    <property type="entry name" value="N-ACETYLMURAMOYL-L-ALANINE AMIDASE"/>
    <property type="match status" value="1"/>
</dbReference>